<dbReference type="Proteomes" id="UP000029843">
    <property type="component" value="Unassembled WGS sequence"/>
</dbReference>
<name>A0A099KTJ1_COLPS</name>
<dbReference type="PATRIC" id="fig|28229.4.peg.1268"/>
<keyword evidence="1" id="KW-0732">Signal</keyword>
<proteinExistence type="predicted"/>
<accession>A0A099KTJ1</accession>
<evidence type="ECO:0000256" key="1">
    <source>
        <dbReference type="SAM" id="SignalP"/>
    </source>
</evidence>
<reference evidence="2 3" key="1">
    <citation type="submission" date="2014-08" db="EMBL/GenBank/DDBJ databases">
        <title>Genomic and Phenotypic Diversity of Colwellia psychrerythraea strains from Disparate Marine Basins.</title>
        <authorList>
            <person name="Techtmann S.M."/>
            <person name="Stelling S.C."/>
            <person name="Utturkar S.M."/>
            <person name="Alshibli N."/>
            <person name="Harris A."/>
            <person name="Brown S.D."/>
            <person name="Hazen T.C."/>
        </authorList>
    </citation>
    <scope>NUCLEOTIDE SEQUENCE [LARGE SCALE GENOMIC DNA]</scope>
    <source>
        <strain evidence="2 3">ND2E</strain>
    </source>
</reference>
<organism evidence="2 3">
    <name type="scientific">Colwellia psychrerythraea</name>
    <name type="common">Vibrio psychroerythus</name>
    <dbReference type="NCBI Taxonomy" id="28229"/>
    <lineage>
        <taxon>Bacteria</taxon>
        <taxon>Pseudomonadati</taxon>
        <taxon>Pseudomonadota</taxon>
        <taxon>Gammaproteobacteria</taxon>
        <taxon>Alteromonadales</taxon>
        <taxon>Colwelliaceae</taxon>
        <taxon>Colwellia</taxon>
    </lineage>
</organism>
<feature type="chain" id="PRO_5001957581" description="Lipoprotein" evidence="1">
    <location>
        <begin position="24"/>
        <end position="84"/>
    </location>
</feature>
<gene>
    <name evidence="2" type="ORF">ND2E_2239</name>
</gene>
<feature type="signal peptide" evidence="1">
    <location>
        <begin position="1"/>
        <end position="23"/>
    </location>
</feature>
<protein>
    <recommendedName>
        <fullName evidence="4">Lipoprotein</fullName>
    </recommendedName>
</protein>
<sequence length="84" mass="9133" precursor="true">MSCIKTRFIFLTLILCGCTSSSAPSYYEPGCGKADAYCIAEIVAYVIDQPESSKKCSAMVGEQKKSCDTQVKALKKHINDASKK</sequence>
<evidence type="ECO:0000313" key="3">
    <source>
        <dbReference type="Proteomes" id="UP000029843"/>
    </source>
</evidence>
<dbReference type="RefSeq" id="WP_033093037.1">
    <property type="nucleotide sequence ID" value="NZ_JQED01000009.1"/>
</dbReference>
<dbReference type="OrthoDB" id="6228631at2"/>
<dbReference type="PROSITE" id="PS51257">
    <property type="entry name" value="PROKAR_LIPOPROTEIN"/>
    <property type="match status" value="1"/>
</dbReference>
<dbReference type="AlphaFoldDB" id="A0A099KTJ1"/>
<comment type="caution">
    <text evidence="2">The sequence shown here is derived from an EMBL/GenBank/DDBJ whole genome shotgun (WGS) entry which is preliminary data.</text>
</comment>
<evidence type="ECO:0000313" key="2">
    <source>
        <dbReference type="EMBL" id="KGJ93510.1"/>
    </source>
</evidence>
<dbReference type="EMBL" id="JQED01000009">
    <property type="protein sequence ID" value="KGJ93510.1"/>
    <property type="molecule type" value="Genomic_DNA"/>
</dbReference>
<evidence type="ECO:0008006" key="4">
    <source>
        <dbReference type="Google" id="ProtNLM"/>
    </source>
</evidence>